<protein>
    <recommendedName>
        <fullName evidence="4">VWA domain-containing protein</fullName>
    </recommendedName>
</protein>
<feature type="chain" id="PRO_5023053168" description="VWA domain-containing protein" evidence="1">
    <location>
        <begin position="20"/>
        <end position="614"/>
    </location>
</feature>
<sequence length="614" mass="65263">MKRRLGILMGAGVALSLSAFQMGCNSHPVSLSTSAGVVEVQEKTNIAGTEELDILWVIDNSGSMCQEQKILRDNFRTFIEELDNNIEFHIGVTTTDMNPTYTLEPVAMPGLLQSTPQPVIGFDRTCWYAPDGQGGVLDGDEGRALDVTPIRDAIAAAIACMTTPDPASYNFTDAQIQCALAAPENDDCSIPGVCGLGECDKPSLFPDPSEYRQIPKVLRAQDYRVGSVIDYERLAADFACMSLVGTRGYGIETGLIAAVEAVSPVNTGGPVNAPEGTTVDTSAPNHGFLRQDARFAAIFVTDENDCSHEGSRQITELGDPTRPPLVLNGCSDQVCDFAAKPGTEATSPLIPIATLGEQFIANLSASKGRELGPADVFAASIHGTYGPYTGDIPDDCGKDEVFAFPTCATVNGTAESGDRYEGFLRTLPVGQFFPEPLENSPDTPLQGFMCQADFSPALQEIGARIGRAQAGCVNESVMPCDGPEDTSCPAFPYTGVPGQCVQMPNTGDQSLPERPVPAAYYCTSGIQVRARLTNPLSTIDTIANSGYCLPDSVGEASFPRGCVVDDSKFVWDACPSGFPGLKLLWNDEQEATNALAGTELQVRYNSVSSDGTEE</sequence>
<dbReference type="Proteomes" id="UP000321595">
    <property type="component" value="Chromosome"/>
</dbReference>
<dbReference type="RefSeq" id="WP_146960599.1">
    <property type="nucleotide sequence ID" value="NZ_CP042467.1"/>
</dbReference>
<name>A0A5B8XTS4_9DELT</name>
<dbReference type="EMBL" id="CP042467">
    <property type="protein sequence ID" value="QED28298.1"/>
    <property type="molecule type" value="Genomic_DNA"/>
</dbReference>
<accession>A0A5B8XTS4</accession>
<organism evidence="2 3">
    <name type="scientific">Microvenator marinus</name>
    <dbReference type="NCBI Taxonomy" id="2600177"/>
    <lineage>
        <taxon>Bacteria</taxon>
        <taxon>Deltaproteobacteria</taxon>
        <taxon>Bradymonadales</taxon>
        <taxon>Microvenatoraceae</taxon>
        <taxon>Microvenator</taxon>
    </lineage>
</organism>
<evidence type="ECO:0000313" key="2">
    <source>
        <dbReference type="EMBL" id="QED28298.1"/>
    </source>
</evidence>
<keyword evidence="1" id="KW-0732">Signal</keyword>
<evidence type="ECO:0000256" key="1">
    <source>
        <dbReference type="SAM" id="SignalP"/>
    </source>
</evidence>
<evidence type="ECO:0000313" key="3">
    <source>
        <dbReference type="Proteomes" id="UP000321595"/>
    </source>
</evidence>
<dbReference type="KEGG" id="bbae:FRD01_13875"/>
<dbReference type="OrthoDB" id="5479759at2"/>
<feature type="signal peptide" evidence="1">
    <location>
        <begin position="1"/>
        <end position="19"/>
    </location>
</feature>
<evidence type="ECO:0008006" key="4">
    <source>
        <dbReference type="Google" id="ProtNLM"/>
    </source>
</evidence>
<proteinExistence type="predicted"/>
<keyword evidence="3" id="KW-1185">Reference proteome</keyword>
<reference evidence="2 3" key="1">
    <citation type="submission" date="2019-08" db="EMBL/GenBank/DDBJ databases">
        <authorList>
            <person name="Liang Q."/>
        </authorList>
    </citation>
    <scope>NUCLEOTIDE SEQUENCE [LARGE SCALE GENOMIC DNA]</scope>
    <source>
        <strain evidence="2 3">V1718</strain>
    </source>
</reference>
<dbReference type="AlphaFoldDB" id="A0A5B8XTS4"/>
<gene>
    <name evidence="2" type="ORF">FRD01_13875</name>
</gene>